<accession>A0A1F6F2J5</accession>
<evidence type="ECO:0000313" key="4">
    <source>
        <dbReference type="Proteomes" id="UP000178919"/>
    </source>
</evidence>
<organism evidence="3 4">
    <name type="scientific">Candidatus Kaiserbacteria bacterium RIFCSPLOWO2_02_FULL_55_12</name>
    <dbReference type="NCBI Taxonomy" id="1798522"/>
    <lineage>
        <taxon>Bacteria</taxon>
        <taxon>Candidatus Kaiseribacteriota</taxon>
    </lineage>
</organism>
<comment type="caution">
    <text evidence="3">The sequence shown here is derived from an EMBL/GenBank/DDBJ whole genome shotgun (WGS) entry which is preliminary data.</text>
</comment>
<feature type="transmembrane region" description="Helical" evidence="2">
    <location>
        <begin position="33"/>
        <end position="63"/>
    </location>
</feature>
<evidence type="ECO:0000256" key="1">
    <source>
        <dbReference type="SAM" id="MobiDB-lite"/>
    </source>
</evidence>
<evidence type="ECO:0000313" key="3">
    <source>
        <dbReference type="EMBL" id="OGG80074.1"/>
    </source>
</evidence>
<proteinExistence type="predicted"/>
<name>A0A1F6F2J5_9BACT</name>
<dbReference type="EMBL" id="MFMJ01000003">
    <property type="protein sequence ID" value="OGG80074.1"/>
    <property type="molecule type" value="Genomic_DNA"/>
</dbReference>
<feature type="region of interest" description="Disordered" evidence="1">
    <location>
        <begin position="1"/>
        <end position="20"/>
    </location>
</feature>
<protein>
    <recommendedName>
        <fullName evidence="5">Fimbrial assembly family protein</fullName>
    </recommendedName>
</protein>
<dbReference type="AlphaFoldDB" id="A0A1F6F2J5"/>
<keyword evidence="2" id="KW-0472">Membrane</keyword>
<dbReference type="Proteomes" id="UP000178919">
    <property type="component" value="Unassembled WGS sequence"/>
</dbReference>
<sequence>MRSATRSGRTERMQNELTNLLPPERQRARARAYVMRVCVVGIVLVSALMFTATVLLAPAYVLLTKSASAKEARLASMESALSSGDERELSARLTALTKDAAALTALRDIPSASGMARSVLAIARPGVTLSGFAYAPATDKKERTFSVSGIAATRDALRNYQLALQSAPFARSATLPISAYAKDTDIAFTITIMLVPRREGLAL</sequence>
<evidence type="ECO:0000256" key="2">
    <source>
        <dbReference type="SAM" id="Phobius"/>
    </source>
</evidence>
<evidence type="ECO:0008006" key="5">
    <source>
        <dbReference type="Google" id="ProtNLM"/>
    </source>
</evidence>
<keyword evidence="2" id="KW-0812">Transmembrane</keyword>
<gene>
    <name evidence="3" type="ORF">A3J11_01200</name>
</gene>
<reference evidence="3 4" key="1">
    <citation type="journal article" date="2016" name="Nat. Commun.">
        <title>Thousands of microbial genomes shed light on interconnected biogeochemical processes in an aquifer system.</title>
        <authorList>
            <person name="Anantharaman K."/>
            <person name="Brown C.T."/>
            <person name="Hug L.A."/>
            <person name="Sharon I."/>
            <person name="Castelle C.J."/>
            <person name="Probst A.J."/>
            <person name="Thomas B.C."/>
            <person name="Singh A."/>
            <person name="Wilkins M.J."/>
            <person name="Karaoz U."/>
            <person name="Brodie E.L."/>
            <person name="Williams K.H."/>
            <person name="Hubbard S.S."/>
            <person name="Banfield J.F."/>
        </authorList>
    </citation>
    <scope>NUCLEOTIDE SEQUENCE [LARGE SCALE GENOMIC DNA]</scope>
</reference>
<keyword evidence="2" id="KW-1133">Transmembrane helix</keyword>